<dbReference type="EMBL" id="BAABKX010000001">
    <property type="protein sequence ID" value="GAA5042928.1"/>
    <property type="molecule type" value="Genomic_DNA"/>
</dbReference>
<keyword evidence="2" id="KW-1185">Reference proteome</keyword>
<dbReference type="RefSeq" id="WP_227775485.1">
    <property type="nucleotide sequence ID" value="NZ_BAABKX010000001.1"/>
</dbReference>
<proteinExistence type="predicted"/>
<dbReference type="GeneID" id="68611235"/>
<dbReference type="AlphaFoldDB" id="A0AAV3UCI5"/>
<accession>A0AAV3UCI5</accession>
<evidence type="ECO:0000313" key="1">
    <source>
        <dbReference type="EMBL" id="GAA5042928.1"/>
    </source>
</evidence>
<protein>
    <submittedName>
        <fullName evidence="1">Uncharacterized protein</fullName>
    </submittedName>
</protein>
<organism evidence="1 2">
    <name type="scientific">Haladaptatus pallidirubidus</name>
    <dbReference type="NCBI Taxonomy" id="1008152"/>
    <lineage>
        <taxon>Archaea</taxon>
        <taxon>Methanobacteriati</taxon>
        <taxon>Methanobacteriota</taxon>
        <taxon>Stenosarchaea group</taxon>
        <taxon>Halobacteria</taxon>
        <taxon>Halobacteriales</taxon>
        <taxon>Haladaptataceae</taxon>
        <taxon>Haladaptatus</taxon>
    </lineage>
</organism>
<reference evidence="1 2" key="1">
    <citation type="journal article" date="2019" name="Int. J. Syst. Evol. Microbiol.">
        <title>The Global Catalogue of Microorganisms (GCM) 10K type strain sequencing project: providing services to taxonomists for standard genome sequencing and annotation.</title>
        <authorList>
            <consortium name="The Broad Institute Genomics Platform"/>
            <consortium name="The Broad Institute Genome Sequencing Center for Infectious Disease"/>
            <person name="Wu L."/>
            <person name="Ma J."/>
        </authorList>
    </citation>
    <scope>NUCLEOTIDE SEQUENCE [LARGE SCALE GENOMIC DNA]</scope>
    <source>
        <strain evidence="1 2">JCM 17504</strain>
    </source>
</reference>
<gene>
    <name evidence="1" type="ORF">GCM10025751_06900</name>
</gene>
<name>A0AAV3UCI5_9EURY</name>
<sequence>MATGLLAFGLGFLALVLASSIGALLALRTFVYWELGLSKNEVRTAVTHLTYERSDGE</sequence>
<evidence type="ECO:0000313" key="2">
    <source>
        <dbReference type="Proteomes" id="UP001501729"/>
    </source>
</evidence>
<dbReference type="Proteomes" id="UP001501729">
    <property type="component" value="Unassembled WGS sequence"/>
</dbReference>
<comment type="caution">
    <text evidence="1">The sequence shown here is derived from an EMBL/GenBank/DDBJ whole genome shotgun (WGS) entry which is preliminary data.</text>
</comment>